<feature type="transmembrane region" description="Helical" evidence="2">
    <location>
        <begin position="59"/>
        <end position="76"/>
    </location>
</feature>
<dbReference type="EMBL" id="BT092692">
    <property type="protein sequence ID" value="ACU16992.1"/>
    <property type="molecule type" value="mRNA"/>
</dbReference>
<keyword evidence="2" id="KW-0472">Membrane</keyword>
<protein>
    <submittedName>
        <fullName evidence="3">Uncharacterized protein</fullName>
    </submittedName>
</protein>
<keyword evidence="2" id="KW-0812">Transmembrane</keyword>
<name>C6T5I0_SOYBN</name>
<reference evidence="3" key="1">
    <citation type="submission" date="2009-08" db="EMBL/GenBank/DDBJ databases">
        <authorList>
            <person name="Cheung F."/>
            <person name="Xiao Y."/>
            <person name="Chan A."/>
            <person name="Moskal W."/>
            <person name="Town C.D."/>
        </authorList>
    </citation>
    <scope>NUCLEOTIDE SEQUENCE</scope>
</reference>
<organism evidence="3">
    <name type="scientific">Glycine max</name>
    <name type="common">Soybean</name>
    <name type="synonym">Glycine hispida</name>
    <dbReference type="NCBI Taxonomy" id="3847"/>
    <lineage>
        <taxon>Eukaryota</taxon>
        <taxon>Viridiplantae</taxon>
        <taxon>Streptophyta</taxon>
        <taxon>Embryophyta</taxon>
        <taxon>Tracheophyta</taxon>
        <taxon>Spermatophyta</taxon>
        <taxon>Magnoliopsida</taxon>
        <taxon>eudicotyledons</taxon>
        <taxon>Gunneridae</taxon>
        <taxon>Pentapetalae</taxon>
        <taxon>rosids</taxon>
        <taxon>fabids</taxon>
        <taxon>Fabales</taxon>
        <taxon>Fabaceae</taxon>
        <taxon>Papilionoideae</taxon>
        <taxon>50 kb inversion clade</taxon>
        <taxon>NPAAA clade</taxon>
        <taxon>indigoferoid/millettioid clade</taxon>
        <taxon>Phaseoleae</taxon>
        <taxon>Glycine</taxon>
        <taxon>Glycine subgen. Soja</taxon>
    </lineage>
</organism>
<sequence>PSSRVLKSGFSTGAAALSGTAFSAARGGEEGRGLNLKEEEGRRVQDRRAKEVEETPLELTPSVLLLLLLLLLCLAWRRREREGLLQELGEGLRRGREGEKVKAALCIFRDL</sequence>
<accession>C6T5I0</accession>
<feature type="non-terminal residue" evidence="3">
    <location>
        <position position="111"/>
    </location>
</feature>
<feature type="region of interest" description="Disordered" evidence="1">
    <location>
        <begin position="25"/>
        <end position="52"/>
    </location>
</feature>
<evidence type="ECO:0000256" key="2">
    <source>
        <dbReference type="SAM" id="Phobius"/>
    </source>
</evidence>
<dbReference type="AlphaFoldDB" id="C6T5I0"/>
<feature type="compositionally biased region" description="Basic and acidic residues" evidence="1">
    <location>
        <begin position="27"/>
        <end position="52"/>
    </location>
</feature>
<evidence type="ECO:0000256" key="1">
    <source>
        <dbReference type="SAM" id="MobiDB-lite"/>
    </source>
</evidence>
<evidence type="ECO:0000313" key="3">
    <source>
        <dbReference type="EMBL" id="ACU16992.1"/>
    </source>
</evidence>
<proteinExistence type="evidence at transcript level"/>
<feature type="non-terminal residue" evidence="3">
    <location>
        <position position="1"/>
    </location>
</feature>
<keyword evidence="2" id="KW-1133">Transmembrane helix</keyword>